<evidence type="ECO:0000259" key="2">
    <source>
        <dbReference type="Pfam" id="PF13609"/>
    </source>
</evidence>
<evidence type="ECO:0000256" key="1">
    <source>
        <dbReference type="SAM" id="SignalP"/>
    </source>
</evidence>
<dbReference type="Pfam" id="PF13609">
    <property type="entry name" value="Porin_4"/>
    <property type="match status" value="1"/>
</dbReference>
<sequence>MPNAGAIYSGAVIAMLAATPAHSQSDNSTTNSARLGAFELESDFDAGLVAAAGDSFGRFSGLFADLDARIQAEAITDAGVRWGAVVRLRAQADHGRNGFDGQAGSCLATGPGSDCHGFGARSLATGRYNSVETGSPDRIQAAAEAAYGYVRFGWGEIRAGRTQGAAALDQPLPPSAFRLVNAGGGPIDPTGLEAGLARNSLSGFSTRVLVRSERVLGLRAALSYTGQSEGCGVDYCVHETTDGTVTPPVGAPVPVRLQGNTLNSVIEAGVSFDHTFRDAGRVELGAGLLLAEPDRAAPGSDDVRSWSVSGRWTFEDWSAGFSHLDVRQTAGQAYQATAAAISLDRGDWRFAAEGALSSDDFLHEESRLVQIGASRLVGDHALIGAGVRTIDTDGALSTAGGRVQVRRSATSFFVELGVRY</sequence>
<feature type="domain" description="Porin" evidence="2">
    <location>
        <begin position="12"/>
        <end position="394"/>
    </location>
</feature>
<dbReference type="SUPFAM" id="SSF56935">
    <property type="entry name" value="Porins"/>
    <property type="match status" value="1"/>
</dbReference>
<organism evidence="3 4">
    <name type="scientific">Hyphobacterium marinum</name>
    <dbReference type="NCBI Taxonomy" id="3116574"/>
    <lineage>
        <taxon>Bacteria</taxon>
        <taxon>Pseudomonadati</taxon>
        <taxon>Pseudomonadota</taxon>
        <taxon>Alphaproteobacteria</taxon>
        <taxon>Maricaulales</taxon>
        <taxon>Maricaulaceae</taxon>
        <taxon>Hyphobacterium</taxon>
    </lineage>
</organism>
<keyword evidence="4" id="KW-1185">Reference proteome</keyword>
<comment type="caution">
    <text evidence="3">The sequence shown here is derived from an EMBL/GenBank/DDBJ whole genome shotgun (WGS) entry which is preliminary data.</text>
</comment>
<keyword evidence="1" id="KW-0732">Signal</keyword>
<dbReference type="Proteomes" id="UP001310692">
    <property type="component" value="Unassembled WGS sequence"/>
</dbReference>
<dbReference type="RefSeq" id="WP_330194894.1">
    <property type="nucleotide sequence ID" value="NZ_JAZDRO010000001.1"/>
</dbReference>
<evidence type="ECO:0000313" key="4">
    <source>
        <dbReference type="Proteomes" id="UP001310692"/>
    </source>
</evidence>
<feature type="signal peptide" evidence="1">
    <location>
        <begin position="1"/>
        <end position="23"/>
    </location>
</feature>
<accession>A0ABU7LUX3</accession>
<reference evidence="3 4" key="1">
    <citation type="submission" date="2024-01" db="EMBL/GenBank/DDBJ databases">
        <title>Hyphobacterium bacterium isolated from marine sediment.</title>
        <authorList>
            <person name="Zhao S."/>
        </authorList>
    </citation>
    <scope>NUCLEOTIDE SEQUENCE [LARGE SCALE GENOMIC DNA]</scope>
    <source>
        <strain evidence="3 4">Y60-23</strain>
    </source>
</reference>
<dbReference type="EMBL" id="JAZDRO010000001">
    <property type="protein sequence ID" value="MEE2565357.1"/>
    <property type="molecule type" value="Genomic_DNA"/>
</dbReference>
<name>A0ABU7LUX3_9PROT</name>
<feature type="chain" id="PRO_5046434224" evidence="1">
    <location>
        <begin position="24"/>
        <end position="420"/>
    </location>
</feature>
<protein>
    <submittedName>
        <fullName evidence="3">Porin</fullName>
    </submittedName>
</protein>
<evidence type="ECO:0000313" key="3">
    <source>
        <dbReference type="EMBL" id="MEE2565357.1"/>
    </source>
</evidence>
<dbReference type="InterPro" id="IPR033900">
    <property type="entry name" value="Gram_neg_porin_domain"/>
</dbReference>
<proteinExistence type="predicted"/>
<dbReference type="Gene3D" id="2.40.160.10">
    <property type="entry name" value="Porin"/>
    <property type="match status" value="1"/>
</dbReference>
<gene>
    <name evidence="3" type="ORF">V0U35_01595</name>
</gene>
<dbReference type="InterPro" id="IPR023614">
    <property type="entry name" value="Porin_dom_sf"/>
</dbReference>